<accession>A0A1H9WTL9</accession>
<gene>
    <name evidence="2" type="ORF">SAMN05216188_14311</name>
</gene>
<keyword evidence="1" id="KW-1133">Transmembrane helix</keyword>
<evidence type="ECO:0000256" key="1">
    <source>
        <dbReference type="SAM" id="Phobius"/>
    </source>
</evidence>
<evidence type="ECO:0000313" key="3">
    <source>
        <dbReference type="Proteomes" id="UP000199352"/>
    </source>
</evidence>
<feature type="transmembrane region" description="Helical" evidence="1">
    <location>
        <begin position="30"/>
        <end position="50"/>
    </location>
</feature>
<dbReference type="EMBL" id="FOFR01000043">
    <property type="protein sequence ID" value="SES37290.1"/>
    <property type="molecule type" value="Genomic_DNA"/>
</dbReference>
<keyword evidence="3" id="KW-1185">Reference proteome</keyword>
<dbReference type="Proteomes" id="UP000199352">
    <property type="component" value="Unassembled WGS sequence"/>
</dbReference>
<reference evidence="3" key="1">
    <citation type="submission" date="2016-10" db="EMBL/GenBank/DDBJ databases">
        <authorList>
            <person name="Varghese N."/>
            <person name="Submissions S."/>
        </authorList>
    </citation>
    <scope>NUCLEOTIDE SEQUENCE [LARGE SCALE GENOMIC DNA]</scope>
    <source>
        <strain evidence="3">CGMCC 4.3525</strain>
    </source>
</reference>
<sequence length="104" mass="11154">MPRRKAANRSDHVAVVWADGGCWKAWTFGLLVRMLAQVAFFSLIGVVVGADAGGMRFLVIGNAIMTCVIESTMVVASSSWERFAGTLPLLVAAPARLLWVFVGS</sequence>
<keyword evidence="1" id="KW-0812">Transmembrane</keyword>
<dbReference type="STRING" id="402600.SAMN05216188_14311"/>
<proteinExistence type="predicted"/>
<evidence type="ECO:0000313" key="2">
    <source>
        <dbReference type="EMBL" id="SES37290.1"/>
    </source>
</evidence>
<organism evidence="2 3">
    <name type="scientific">Lentzea xinjiangensis</name>
    <dbReference type="NCBI Taxonomy" id="402600"/>
    <lineage>
        <taxon>Bacteria</taxon>
        <taxon>Bacillati</taxon>
        <taxon>Actinomycetota</taxon>
        <taxon>Actinomycetes</taxon>
        <taxon>Pseudonocardiales</taxon>
        <taxon>Pseudonocardiaceae</taxon>
        <taxon>Lentzea</taxon>
    </lineage>
</organism>
<keyword evidence="1" id="KW-0472">Membrane</keyword>
<dbReference type="AlphaFoldDB" id="A0A1H9WTL9"/>
<feature type="transmembrane region" description="Helical" evidence="1">
    <location>
        <begin position="83"/>
        <end position="102"/>
    </location>
</feature>
<protein>
    <submittedName>
        <fullName evidence="2">ABC-2 type transport system permease protein</fullName>
    </submittedName>
</protein>
<name>A0A1H9WTL9_9PSEU</name>
<dbReference type="RefSeq" id="WP_143116520.1">
    <property type="nucleotide sequence ID" value="NZ_FOFR01000043.1"/>
</dbReference>
<dbReference type="OrthoDB" id="4239003at2"/>